<accession>A0A0P7UZS2</accession>
<protein>
    <submittedName>
        <fullName evidence="3">Sperm acrosome associated 9</fullName>
    </submittedName>
</protein>
<dbReference type="OrthoDB" id="9999829at2759"/>
<evidence type="ECO:0000313" key="5">
    <source>
        <dbReference type="Proteomes" id="UP000694397"/>
    </source>
</evidence>
<dbReference type="KEGG" id="sfm:108938616"/>
<dbReference type="Ensembl" id="ENSSFOT00015072463.1">
    <property type="protein sequence ID" value="ENSSFOP00015071876.1"/>
    <property type="gene ID" value="ENSSFOG00015024382.1"/>
</dbReference>
<keyword evidence="5" id="KW-1185">Reference proteome</keyword>
<name>A0A0P7UZS2_SCLFO</name>
<reference evidence="3 5" key="2">
    <citation type="submission" date="2019-04" db="EMBL/GenBank/DDBJ databases">
        <authorList>
            <consortium name="Wellcome Sanger Institute Data Sharing"/>
        </authorList>
    </citation>
    <scope>NUCLEOTIDE SEQUENCE [LARGE SCALE GENOMIC DNA]</scope>
</reference>
<evidence type="ECO:0000313" key="3">
    <source>
        <dbReference type="Ensembl" id="ENSSFOP00015071876.1"/>
    </source>
</evidence>
<feature type="region of interest" description="Disordered" evidence="1">
    <location>
        <begin position="178"/>
        <end position="210"/>
    </location>
</feature>
<sequence>MGMAEEVKEKLRVIQHKVKIFKQQQFIFVAALERSREHARHKTQPVSSVAQVQAYMDHHCSNVTDHRIFSLFLEIVGELDELLQLLAAQGSKSAGSSLEACKALLRPSFDISKLRASYLHDEVNRLSCNEARNYYGGVVSLIPLALEHLTKAASSNTVQYWEDIHASTPKSEFLKTASQQHSGSFEREKVSDEATATGNKCDHSSKPVSKRLGRWHMGKPAWRPPGRTRI</sequence>
<dbReference type="EMBL" id="JARO02001342">
    <property type="protein sequence ID" value="KPP75748.1"/>
    <property type="molecule type" value="Genomic_DNA"/>
</dbReference>
<dbReference type="CTD" id="11092"/>
<dbReference type="STRING" id="113540.ENSSFOP00015071876"/>
<dbReference type="AlphaFoldDB" id="A0A0P7UZS2"/>
<dbReference type="RefSeq" id="XP_018614887.1">
    <property type="nucleotide sequence ID" value="XM_018759371.1"/>
</dbReference>
<dbReference type="GO" id="GO:0097546">
    <property type="term" value="C:ciliary base"/>
    <property type="evidence" value="ECO:0007669"/>
    <property type="project" value="TreeGrafter"/>
</dbReference>
<gene>
    <name evidence="3" type="primary">SPACA9</name>
    <name evidence="2" type="ORF">Z043_104981</name>
</gene>
<dbReference type="GO" id="GO:0036126">
    <property type="term" value="C:sperm flagellum"/>
    <property type="evidence" value="ECO:0007669"/>
    <property type="project" value="TreeGrafter"/>
</dbReference>
<dbReference type="Pfam" id="PF15120">
    <property type="entry name" value="SPACA9"/>
    <property type="match status" value="1"/>
</dbReference>
<dbReference type="Proteomes" id="UP000694397">
    <property type="component" value="Chromosome 17"/>
</dbReference>
<dbReference type="GeneTree" id="ENSGT00390000007746"/>
<evidence type="ECO:0000313" key="2">
    <source>
        <dbReference type="EMBL" id="KPP75748.1"/>
    </source>
</evidence>
<reference evidence="2 4" key="1">
    <citation type="submission" date="2015-08" db="EMBL/GenBank/DDBJ databases">
        <title>The genome of the Asian arowana (Scleropages formosus).</title>
        <authorList>
            <person name="Tan M.H."/>
            <person name="Gan H.M."/>
            <person name="Croft L.J."/>
            <person name="Austin C.M."/>
        </authorList>
    </citation>
    <scope>NUCLEOTIDE SEQUENCE [LARGE SCALE GENOMIC DNA]</scope>
    <source>
        <strain evidence="2">Aro1</strain>
    </source>
</reference>
<proteinExistence type="predicted"/>
<dbReference type="GO" id="GO:0001669">
    <property type="term" value="C:acrosomal vesicle"/>
    <property type="evidence" value="ECO:0007669"/>
    <property type="project" value="TreeGrafter"/>
</dbReference>
<reference evidence="3" key="3">
    <citation type="submission" date="2025-05" db="UniProtKB">
        <authorList>
            <consortium name="Ensembl"/>
        </authorList>
    </citation>
    <scope>IDENTIFICATION</scope>
</reference>
<dbReference type="PANTHER" id="PTHR32455:SF1">
    <property type="entry name" value="SPERM ACROSOME-ASSOCIATED PROTEIN 9"/>
    <property type="match status" value="1"/>
</dbReference>
<dbReference type="InterPro" id="IPR027818">
    <property type="entry name" value="SPACA9"/>
</dbReference>
<evidence type="ECO:0000313" key="4">
    <source>
        <dbReference type="Proteomes" id="UP000034805"/>
    </source>
</evidence>
<organism evidence="2 4">
    <name type="scientific">Scleropages formosus</name>
    <name type="common">Asian bonytongue</name>
    <name type="synonym">Osteoglossum formosum</name>
    <dbReference type="NCBI Taxonomy" id="113540"/>
    <lineage>
        <taxon>Eukaryota</taxon>
        <taxon>Metazoa</taxon>
        <taxon>Chordata</taxon>
        <taxon>Craniata</taxon>
        <taxon>Vertebrata</taxon>
        <taxon>Euteleostomi</taxon>
        <taxon>Actinopterygii</taxon>
        <taxon>Neopterygii</taxon>
        <taxon>Teleostei</taxon>
        <taxon>Osteoglossocephala</taxon>
        <taxon>Osteoglossomorpha</taxon>
        <taxon>Osteoglossiformes</taxon>
        <taxon>Osteoglossidae</taxon>
        <taxon>Scleropages</taxon>
    </lineage>
</organism>
<dbReference type="Proteomes" id="UP000034805">
    <property type="component" value="Unassembled WGS sequence"/>
</dbReference>
<dbReference type="PANTHER" id="PTHR32455">
    <property type="entry name" value="SPERM ACROSOME-ASSOCIATED PROTEIN 9"/>
    <property type="match status" value="1"/>
</dbReference>
<dbReference type="GeneID" id="108938616"/>
<evidence type="ECO:0000256" key="1">
    <source>
        <dbReference type="SAM" id="MobiDB-lite"/>
    </source>
</evidence>